<evidence type="ECO:0000313" key="3">
    <source>
        <dbReference type="EMBL" id="GMA23812.1"/>
    </source>
</evidence>
<dbReference type="Proteomes" id="UP001157091">
    <property type="component" value="Unassembled WGS sequence"/>
</dbReference>
<dbReference type="Pfam" id="PF00561">
    <property type="entry name" value="Abhydrolase_1"/>
    <property type="match status" value="1"/>
</dbReference>
<dbReference type="SUPFAM" id="SSF53474">
    <property type="entry name" value="alpha/beta-Hydrolases"/>
    <property type="match status" value="1"/>
</dbReference>
<dbReference type="EMBL" id="BSUK01000001">
    <property type="protein sequence ID" value="GMA23812.1"/>
    <property type="molecule type" value="Genomic_DNA"/>
</dbReference>
<dbReference type="InterPro" id="IPR000639">
    <property type="entry name" value="Epox_hydrolase-like"/>
</dbReference>
<evidence type="ECO:0000259" key="2">
    <source>
        <dbReference type="Pfam" id="PF00561"/>
    </source>
</evidence>
<name>A0ABQ6I047_9MICO</name>
<feature type="domain" description="AB hydrolase-1" evidence="2">
    <location>
        <begin position="41"/>
        <end position="285"/>
    </location>
</feature>
<accession>A0ABQ6I047</accession>
<proteinExistence type="predicted"/>
<comment type="caution">
    <text evidence="3">The sequence shown here is derived from an EMBL/GenBank/DDBJ whole genome shotgun (WGS) entry which is preliminary data.</text>
</comment>
<protein>
    <submittedName>
        <fullName evidence="3">Epoxide hydrolase EphF</fullName>
    </submittedName>
</protein>
<dbReference type="InterPro" id="IPR000073">
    <property type="entry name" value="AB_hydrolase_1"/>
</dbReference>
<dbReference type="Gene3D" id="3.40.50.1820">
    <property type="entry name" value="alpha/beta hydrolase"/>
    <property type="match status" value="1"/>
</dbReference>
<dbReference type="PRINTS" id="PR00111">
    <property type="entry name" value="ABHYDROLASE"/>
</dbReference>
<dbReference type="InterPro" id="IPR029058">
    <property type="entry name" value="AB_hydrolase_fold"/>
</dbReference>
<organism evidence="3 4">
    <name type="scientific">Luteimicrobium album</name>
    <dbReference type="NCBI Taxonomy" id="1054550"/>
    <lineage>
        <taxon>Bacteria</taxon>
        <taxon>Bacillati</taxon>
        <taxon>Actinomycetota</taxon>
        <taxon>Actinomycetes</taxon>
        <taxon>Micrococcales</taxon>
        <taxon>Luteimicrobium</taxon>
    </lineage>
</organism>
<evidence type="ECO:0000256" key="1">
    <source>
        <dbReference type="ARBA" id="ARBA00022801"/>
    </source>
</evidence>
<dbReference type="GO" id="GO:0016787">
    <property type="term" value="F:hydrolase activity"/>
    <property type="evidence" value="ECO:0007669"/>
    <property type="project" value="UniProtKB-KW"/>
</dbReference>
<dbReference type="RefSeq" id="WP_284292729.1">
    <property type="nucleotide sequence ID" value="NZ_BSUK01000001.1"/>
</dbReference>
<sequence>MTERIDEQHTELPHVAGVRHRWVDVRGAAVHVAEAGPDDAPVVLLLHGFPQHWYAWRGVVDDLARDRHVVVPDLPGFGWSEPATHGWTTTERARDTVALLDALSLTGPVDVVGHDWGAWLAFRVALDAPERVRRLVAVSELHPWPLQRRLVPRLWRMWVTALFEVPGLGSAVVRRRGVVRWFLSRDARDRAVWTDELVDVYANVAARPDVAHAGRRLHSAFVLHDIARMVLRRDGRRAYDVPTLMVAGDHDAYIPPALVAPPRSRADVVQARTVPGGHFLLDENPGAVVAAVRDHLAAREPAPARVR</sequence>
<evidence type="ECO:0000313" key="4">
    <source>
        <dbReference type="Proteomes" id="UP001157091"/>
    </source>
</evidence>
<gene>
    <name evidence="3" type="primary">ephF</name>
    <name evidence="3" type="ORF">GCM10025864_15710</name>
</gene>
<reference evidence="4" key="1">
    <citation type="journal article" date="2019" name="Int. J. Syst. Evol. Microbiol.">
        <title>The Global Catalogue of Microorganisms (GCM) 10K type strain sequencing project: providing services to taxonomists for standard genome sequencing and annotation.</title>
        <authorList>
            <consortium name="The Broad Institute Genomics Platform"/>
            <consortium name="The Broad Institute Genome Sequencing Center for Infectious Disease"/>
            <person name="Wu L."/>
            <person name="Ma J."/>
        </authorList>
    </citation>
    <scope>NUCLEOTIDE SEQUENCE [LARGE SCALE GENOMIC DNA]</scope>
    <source>
        <strain evidence="4">NBRC 106348</strain>
    </source>
</reference>
<keyword evidence="1 3" id="KW-0378">Hydrolase</keyword>
<dbReference type="PRINTS" id="PR00412">
    <property type="entry name" value="EPOXHYDRLASE"/>
</dbReference>
<keyword evidence="4" id="KW-1185">Reference proteome</keyword>
<dbReference type="PANTHER" id="PTHR43329">
    <property type="entry name" value="EPOXIDE HYDROLASE"/>
    <property type="match status" value="1"/>
</dbReference>